<evidence type="ECO:0000313" key="1">
    <source>
        <dbReference type="EMBL" id="KRR03911.1"/>
    </source>
</evidence>
<dbReference type="AlphaFoldDB" id="A0A0R3L7K2"/>
<organism evidence="1 2">
    <name type="scientific">Bradyrhizobium jicamae</name>
    <dbReference type="NCBI Taxonomy" id="280332"/>
    <lineage>
        <taxon>Bacteria</taxon>
        <taxon>Pseudomonadati</taxon>
        <taxon>Pseudomonadota</taxon>
        <taxon>Alphaproteobacteria</taxon>
        <taxon>Hyphomicrobiales</taxon>
        <taxon>Nitrobacteraceae</taxon>
        <taxon>Bradyrhizobium</taxon>
    </lineage>
</organism>
<protein>
    <submittedName>
        <fullName evidence="1">Uncharacterized protein</fullName>
    </submittedName>
</protein>
<dbReference type="OrthoDB" id="8410490at2"/>
<reference evidence="1 2" key="1">
    <citation type="submission" date="2014-03" db="EMBL/GenBank/DDBJ databases">
        <title>Bradyrhizobium valentinum sp. nov., isolated from effective nodules of Lupinus mariae-josephae, a lupine endemic of basic-lime soils in Eastern Spain.</title>
        <authorList>
            <person name="Duran D."/>
            <person name="Rey L."/>
            <person name="Navarro A."/>
            <person name="Busquets A."/>
            <person name="Imperial J."/>
            <person name="Ruiz-Argueso T."/>
        </authorList>
    </citation>
    <scope>NUCLEOTIDE SEQUENCE [LARGE SCALE GENOMIC DNA]</scope>
    <source>
        <strain evidence="1 2">PAC68</strain>
    </source>
</reference>
<keyword evidence="2" id="KW-1185">Reference proteome</keyword>
<evidence type="ECO:0000313" key="2">
    <source>
        <dbReference type="Proteomes" id="UP000050863"/>
    </source>
</evidence>
<dbReference type="Proteomes" id="UP000050863">
    <property type="component" value="Unassembled WGS sequence"/>
</dbReference>
<gene>
    <name evidence="1" type="ORF">CQ12_32655</name>
</gene>
<proteinExistence type="predicted"/>
<accession>A0A0R3L7K2</accession>
<comment type="caution">
    <text evidence="1">The sequence shown here is derived from an EMBL/GenBank/DDBJ whole genome shotgun (WGS) entry which is preliminary data.</text>
</comment>
<sequence length="76" mass="8810">MTQSAFSADVQATSDEELESLIRQDYERCHPGDTLDDLKRRAAFSKEDRGLLRDWMAIAAAYKKRRATEFNRGRRS</sequence>
<dbReference type="EMBL" id="LLXZ01000139">
    <property type="protein sequence ID" value="KRR03911.1"/>
    <property type="molecule type" value="Genomic_DNA"/>
</dbReference>
<name>A0A0R3L7K2_9BRAD</name>